<reference evidence="1 2" key="1">
    <citation type="submission" date="2016-10" db="EMBL/GenBank/DDBJ databases">
        <authorList>
            <person name="de Groot N.N."/>
        </authorList>
    </citation>
    <scope>NUCLEOTIDE SEQUENCE [LARGE SCALE GENOMIC DNA]</scope>
    <source>
        <strain evidence="1 2">DSM 12130</strain>
    </source>
</reference>
<protein>
    <submittedName>
        <fullName evidence="1">Uncharacterized protein</fullName>
    </submittedName>
</protein>
<keyword evidence="2" id="KW-1185">Reference proteome</keyword>
<sequence>MAQKLGTITNRAQLGYFHQICATEEKFQKKLFNCRWAHVFAMPEMQI</sequence>
<dbReference type="AlphaFoldDB" id="A0A1H0VRP2"/>
<dbReference type="EMBL" id="FNJI01000062">
    <property type="protein sequence ID" value="SDP81279.1"/>
    <property type="molecule type" value="Genomic_DNA"/>
</dbReference>
<dbReference type="Proteomes" id="UP000199073">
    <property type="component" value="Unassembled WGS sequence"/>
</dbReference>
<proteinExistence type="predicted"/>
<name>A0A1H0VRP2_9BACT</name>
<organism evidence="1 2">
    <name type="scientific">Desulforhopalus singaporensis</name>
    <dbReference type="NCBI Taxonomy" id="91360"/>
    <lineage>
        <taxon>Bacteria</taxon>
        <taxon>Pseudomonadati</taxon>
        <taxon>Thermodesulfobacteriota</taxon>
        <taxon>Desulfobulbia</taxon>
        <taxon>Desulfobulbales</taxon>
        <taxon>Desulfocapsaceae</taxon>
        <taxon>Desulforhopalus</taxon>
    </lineage>
</organism>
<accession>A0A1H0VRP2</accession>
<evidence type="ECO:0000313" key="2">
    <source>
        <dbReference type="Proteomes" id="UP000199073"/>
    </source>
</evidence>
<gene>
    <name evidence="1" type="ORF">SAMN05660330_04210</name>
</gene>
<evidence type="ECO:0000313" key="1">
    <source>
        <dbReference type="EMBL" id="SDP81279.1"/>
    </source>
</evidence>